<keyword evidence="6" id="KW-0560">Oxidoreductase</keyword>
<reference evidence="10 11" key="1">
    <citation type="submission" date="2020-04" db="EMBL/GenBank/DDBJ databases">
        <title>Perkinsus olseni comparative genomics.</title>
        <authorList>
            <person name="Bogema D.R."/>
        </authorList>
    </citation>
    <scope>NUCLEOTIDE SEQUENCE [LARGE SCALE GENOMIC DNA]</scope>
    <source>
        <strain evidence="10">00978-12</strain>
    </source>
</reference>
<dbReference type="InterPro" id="IPR036291">
    <property type="entry name" value="NAD(P)-bd_dom_sf"/>
</dbReference>
<keyword evidence="5" id="KW-0521">NADP</keyword>
<dbReference type="InterPro" id="IPR020867">
    <property type="entry name" value="THF_DH/CycHdrlase_CS"/>
</dbReference>
<comment type="pathway">
    <text evidence="1">One-carbon metabolism; tetrahydrofolate interconversion.</text>
</comment>
<dbReference type="FunFam" id="3.40.50.10860:FF:000005">
    <property type="entry name" value="C-1-tetrahydrofolate synthase, cytoplasmic, putative"/>
    <property type="match status" value="1"/>
</dbReference>
<evidence type="ECO:0000256" key="5">
    <source>
        <dbReference type="ARBA" id="ARBA00022857"/>
    </source>
</evidence>
<proteinExistence type="inferred from homology"/>
<keyword evidence="4" id="KW-0378">Hydrolase</keyword>
<dbReference type="InterPro" id="IPR020631">
    <property type="entry name" value="THF_DH/CycHdrlase_NAD-bd_dom"/>
</dbReference>
<comment type="subunit">
    <text evidence="2">Homodimer.</text>
</comment>
<dbReference type="NCBIfam" id="NF010783">
    <property type="entry name" value="PRK14186.1"/>
    <property type="match status" value="1"/>
</dbReference>
<dbReference type="PROSITE" id="PS00767">
    <property type="entry name" value="THF_DHG_CYH_2"/>
    <property type="match status" value="1"/>
</dbReference>
<evidence type="ECO:0000256" key="3">
    <source>
        <dbReference type="ARBA" id="ARBA00022563"/>
    </source>
</evidence>
<dbReference type="Proteomes" id="UP000541610">
    <property type="component" value="Unassembled WGS sequence"/>
</dbReference>
<sequence length="618" mass="67071">MTYQIIDGKKVAQEVRAELKQLGEEMKATHGVTPGIAVILVGDRPDSATYVRMKKKAAAEVGFISREKVLPDTCSEEEVLAAVSRFNADPEVHGILVQLPLPSHISEQKVLGRIMIEKDVDGFDPANIGALALKGVQPKAISCTPYGVIELLKRYKIEIAGKNAVVVGRSNIVGMPVALLLIHENATVTVCHSKTRDLPGVVKRADIVIAAIGRANFIKADWVKEGAVVIDVGINSVEDATKKSGYRLVGDVDYDNVKEHCSYITPVPGGVGPMTIAMLLKNTSRSVWAMKAPSHIMSLELSCLDELWRKGGPRREPIDDLQQEILGYFRARDTKPREKGRTYTSIKQVPLHVFVRGGETMGVFSGPDCLLVRPLLGGPTPCLALEACHTGGAYAYDPAEDHLVVLHTNNSRVSVYDMKTGIFSKLYVVEGLVVNGTEASTVCGGGMLFLTTLRGTNASLNAVRLKGEGVYRRAHLLWHGVVSQSMSVAPKLTYIRGCVEMARVSPEGHAIITQFKLGRGSRPVVRGKKETRLPRSGDDVETKDVWFVGEQWVASFSCKGDEASLSLGDKFRPESHSARLSHGATFYRYVLAGADDTVLALYSGKADSGDGTLSCLYF</sequence>
<dbReference type="PANTHER" id="PTHR48099">
    <property type="entry name" value="C-1-TETRAHYDROFOLATE SYNTHASE, CYTOPLASMIC-RELATED"/>
    <property type="match status" value="1"/>
</dbReference>
<feature type="domain" description="Tetrahydrofolate dehydrogenase/cyclohydrolase NAD(P)-binding" evidence="9">
    <location>
        <begin position="142"/>
        <end position="286"/>
    </location>
</feature>
<protein>
    <submittedName>
        <fullName evidence="10">Neuropathy target esterase</fullName>
    </submittedName>
</protein>
<dbReference type="AlphaFoldDB" id="A0A7J6NG39"/>
<dbReference type="InterPro" id="IPR000672">
    <property type="entry name" value="THF_DH/CycHdrlase"/>
</dbReference>
<comment type="caution">
    <text evidence="10">The sequence shown here is derived from an EMBL/GenBank/DDBJ whole genome shotgun (WGS) entry which is preliminary data.</text>
</comment>
<evidence type="ECO:0000256" key="7">
    <source>
        <dbReference type="ARBA" id="ARBA00023268"/>
    </source>
</evidence>
<evidence type="ECO:0000256" key="4">
    <source>
        <dbReference type="ARBA" id="ARBA00022801"/>
    </source>
</evidence>
<dbReference type="PANTHER" id="PTHR48099:SF5">
    <property type="entry name" value="C-1-TETRAHYDROFOLATE SYNTHASE, CYTOPLASMIC"/>
    <property type="match status" value="1"/>
</dbReference>
<organism evidence="10 11">
    <name type="scientific">Perkinsus olseni</name>
    <name type="common">Perkinsus atlanticus</name>
    <dbReference type="NCBI Taxonomy" id="32597"/>
    <lineage>
        <taxon>Eukaryota</taxon>
        <taxon>Sar</taxon>
        <taxon>Alveolata</taxon>
        <taxon>Perkinsozoa</taxon>
        <taxon>Perkinsea</taxon>
        <taxon>Perkinsida</taxon>
        <taxon>Perkinsidae</taxon>
        <taxon>Perkinsus</taxon>
    </lineage>
</organism>
<dbReference type="GO" id="GO:0004488">
    <property type="term" value="F:methylenetetrahydrofolate dehydrogenase (NADP+) activity"/>
    <property type="evidence" value="ECO:0007669"/>
    <property type="project" value="InterPro"/>
</dbReference>
<dbReference type="EMBL" id="JABANP010000407">
    <property type="protein sequence ID" value="KAF4682806.1"/>
    <property type="molecule type" value="Genomic_DNA"/>
</dbReference>
<evidence type="ECO:0000313" key="11">
    <source>
        <dbReference type="Proteomes" id="UP000541610"/>
    </source>
</evidence>
<dbReference type="Pfam" id="PF00763">
    <property type="entry name" value="THF_DHG_CYH"/>
    <property type="match status" value="1"/>
</dbReference>
<dbReference type="GO" id="GO:0035999">
    <property type="term" value="P:tetrahydrofolate interconversion"/>
    <property type="evidence" value="ECO:0007669"/>
    <property type="project" value="TreeGrafter"/>
</dbReference>
<evidence type="ECO:0000259" key="9">
    <source>
        <dbReference type="Pfam" id="PF02882"/>
    </source>
</evidence>
<dbReference type="Pfam" id="PF02882">
    <property type="entry name" value="THF_DHG_CYH_C"/>
    <property type="match status" value="1"/>
</dbReference>
<dbReference type="PRINTS" id="PR00085">
    <property type="entry name" value="THFDHDRGNASE"/>
</dbReference>
<gene>
    <name evidence="10" type="primary">PNPLA6_4</name>
    <name evidence="10" type="ORF">FOZ60_010086</name>
</gene>
<evidence type="ECO:0000256" key="2">
    <source>
        <dbReference type="ARBA" id="ARBA00011738"/>
    </source>
</evidence>
<feature type="domain" description="Tetrahydrofolate dehydrogenase/cyclohydrolase catalytic" evidence="8">
    <location>
        <begin position="6"/>
        <end position="121"/>
    </location>
</feature>
<evidence type="ECO:0000313" key="10">
    <source>
        <dbReference type="EMBL" id="KAF4682806.1"/>
    </source>
</evidence>
<dbReference type="GO" id="GO:0004477">
    <property type="term" value="F:methenyltetrahydrofolate cyclohydrolase activity"/>
    <property type="evidence" value="ECO:0007669"/>
    <property type="project" value="TreeGrafter"/>
</dbReference>
<evidence type="ECO:0000259" key="8">
    <source>
        <dbReference type="Pfam" id="PF00763"/>
    </source>
</evidence>
<dbReference type="Gene3D" id="3.40.50.10860">
    <property type="entry name" value="Leucine Dehydrogenase, chain A, domain 1"/>
    <property type="match status" value="1"/>
</dbReference>
<evidence type="ECO:0000256" key="6">
    <source>
        <dbReference type="ARBA" id="ARBA00023002"/>
    </source>
</evidence>
<dbReference type="SUPFAM" id="SSF51735">
    <property type="entry name" value="NAD(P)-binding Rossmann-fold domains"/>
    <property type="match status" value="1"/>
</dbReference>
<dbReference type="OrthoDB" id="5126881at2759"/>
<dbReference type="GO" id="GO:0005829">
    <property type="term" value="C:cytosol"/>
    <property type="evidence" value="ECO:0007669"/>
    <property type="project" value="TreeGrafter"/>
</dbReference>
<dbReference type="Gene3D" id="3.40.50.720">
    <property type="entry name" value="NAD(P)-binding Rossmann-like Domain"/>
    <property type="match status" value="1"/>
</dbReference>
<dbReference type="SUPFAM" id="SSF53223">
    <property type="entry name" value="Aminoacid dehydrogenase-like, N-terminal domain"/>
    <property type="match status" value="1"/>
</dbReference>
<dbReference type="InterPro" id="IPR046346">
    <property type="entry name" value="Aminoacid_DH-like_N_sf"/>
</dbReference>
<name>A0A7J6NG39_PEROL</name>
<dbReference type="CDD" id="cd01080">
    <property type="entry name" value="NAD_bind_m-THF_DH_Cyclohyd"/>
    <property type="match status" value="1"/>
</dbReference>
<dbReference type="InterPro" id="IPR020630">
    <property type="entry name" value="THF_DH/CycHdrlase_cat_dom"/>
</dbReference>
<evidence type="ECO:0000256" key="1">
    <source>
        <dbReference type="ARBA" id="ARBA00004777"/>
    </source>
</evidence>
<dbReference type="FunFam" id="3.40.50.720:FF:000006">
    <property type="entry name" value="Bifunctional protein FolD"/>
    <property type="match status" value="1"/>
</dbReference>
<accession>A0A7J6NG39</accession>
<keyword evidence="7" id="KW-0511">Multifunctional enzyme</keyword>
<keyword evidence="3" id="KW-0554">One-carbon metabolism</keyword>
<dbReference type="HAMAP" id="MF_01576">
    <property type="entry name" value="THF_DHG_CYH"/>
    <property type="match status" value="1"/>
</dbReference>